<gene>
    <name evidence="2" type="primary">LOC142175896</name>
</gene>
<name>A0AC58TP50_TOBAC</name>
<accession>A0AC58TP50</accession>
<reference evidence="2" key="2">
    <citation type="submission" date="2025-08" db="UniProtKB">
        <authorList>
            <consortium name="RefSeq"/>
        </authorList>
    </citation>
    <scope>IDENTIFICATION</scope>
    <source>
        <tissue evidence="2">Leaf</tissue>
    </source>
</reference>
<evidence type="ECO:0000313" key="2">
    <source>
        <dbReference type="RefSeq" id="XP_075099003.1"/>
    </source>
</evidence>
<reference evidence="1" key="1">
    <citation type="journal article" date="2014" name="Nat. Commun.">
        <title>The tobacco genome sequence and its comparison with those of tomato and potato.</title>
        <authorList>
            <person name="Sierro N."/>
            <person name="Battey J.N."/>
            <person name="Ouadi S."/>
            <person name="Bakaher N."/>
            <person name="Bovet L."/>
            <person name="Willig A."/>
            <person name="Goepfert S."/>
            <person name="Peitsch M.C."/>
            <person name="Ivanov N.V."/>
        </authorList>
    </citation>
    <scope>NUCLEOTIDE SEQUENCE [LARGE SCALE GENOMIC DNA]</scope>
</reference>
<keyword evidence="1" id="KW-1185">Reference proteome</keyword>
<protein>
    <submittedName>
        <fullName evidence="2">Uncharacterized protein LOC142175896</fullName>
    </submittedName>
</protein>
<evidence type="ECO:0000313" key="1">
    <source>
        <dbReference type="Proteomes" id="UP000790787"/>
    </source>
</evidence>
<dbReference type="RefSeq" id="XP_075099003.1">
    <property type="nucleotide sequence ID" value="XM_075242902.1"/>
</dbReference>
<sequence>MVQLLKDNLCKAQERMKLYADSRRTEREFQVGDIVYLKHWPYRKTSIALRKNLKLSSKYYGPFLIIAKMGQVAYKLQLPPTSKVHHVFHVSLLKKKVGSKTVVQIVLPISNEEGQFMVKPVVILQRQLVKKGNAASVTVLVQWPNLPPEDATWEDYAFLKSKFSGFDSNP</sequence>
<organism evidence="1 2">
    <name type="scientific">Nicotiana tabacum</name>
    <name type="common">Common tobacco</name>
    <dbReference type="NCBI Taxonomy" id="4097"/>
    <lineage>
        <taxon>Eukaryota</taxon>
        <taxon>Viridiplantae</taxon>
        <taxon>Streptophyta</taxon>
        <taxon>Embryophyta</taxon>
        <taxon>Tracheophyta</taxon>
        <taxon>Spermatophyta</taxon>
        <taxon>Magnoliopsida</taxon>
        <taxon>eudicotyledons</taxon>
        <taxon>Gunneridae</taxon>
        <taxon>Pentapetalae</taxon>
        <taxon>asterids</taxon>
        <taxon>lamiids</taxon>
        <taxon>Solanales</taxon>
        <taxon>Solanaceae</taxon>
        <taxon>Nicotianoideae</taxon>
        <taxon>Nicotianeae</taxon>
        <taxon>Nicotiana</taxon>
    </lineage>
</organism>
<dbReference type="Proteomes" id="UP000790787">
    <property type="component" value="Chromosome 22"/>
</dbReference>
<proteinExistence type="predicted"/>